<reference evidence="8 9" key="1">
    <citation type="submission" date="2011-02" db="EMBL/GenBank/DDBJ databases">
        <title>The Genome Sequence of Sphaeroforma arctica JP610.</title>
        <authorList>
            <consortium name="The Broad Institute Genome Sequencing Platform"/>
            <person name="Russ C."/>
            <person name="Cuomo C."/>
            <person name="Young S.K."/>
            <person name="Zeng Q."/>
            <person name="Gargeya S."/>
            <person name="Alvarado L."/>
            <person name="Berlin A."/>
            <person name="Chapman S.B."/>
            <person name="Chen Z."/>
            <person name="Freedman E."/>
            <person name="Gellesch M."/>
            <person name="Goldberg J."/>
            <person name="Griggs A."/>
            <person name="Gujja S."/>
            <person name="Heilman E."/>
            <person name="Heiman D."/>
            <person name="Howarth C."/>
            <person name="Mehta T."/>
            <person name="Neiman D."/>
            <person name="Pearson M."/>
            <person name="Roberts A."/>
            <person name="Saif S."/>
            <person name="Shea T."/>
            <person name="Shenoy N."/>
            <person name="Sisk P."/>
            <person name="Stolte C."/>
            <person name="Sykes S."/>
            <person name="White J."/>
            <person name="Yandava C."/>
            <person name="Burger G."/>
            <person name="Gray M.W."/>
            <person name="Holland P.W.H."/>
            <person name="King N."/>
            <person name="Lang F.B.F."/>
            <person name="Roger A.J."/>
            <person name="Ruiz-Trillo I."/>
            <person name="Haas B."/>
            <person name="Nusbaum C."/>
            <person name="Birren B."/>
        </authorList>
    </citation>
    <scope>NUCLEOTIDE SEQUENCE [LARGE SCALE GENOMIC DNA]</scope>
    <source>
        <strain evidence="8 9">JP610</strain>
    </source>
</reference>
<evidence type="ECO:0000259" key="6">
    <source>
        <dbReference type="PROSITE" id="PS50026"/>
    </source>
</evidence>
<keyword evidence="4" id="KW-1015">Disulfide bond</keyword>
<dbReference type="InterPro" id="IPR036426">
    <property type="entry name" value="Bulb-type_lectin_dom_sf"/>
</dbReference>
<dbReference type="Gene3D" id="2.10.25.10">
    <property type="entry name" value="Laminin"/>
    <property type="match status" value="1"/>
</dbReference>
<dbReference type="GO" id="GO:0005509">
    <property type="term" value="F:calcium ion binding"/>
    <property type="evidence" value="ECO:0007669"/>
    <property type="project" value="InterPro"/>
</dbReference>
<dbReference type="InterPro" id="IPR049883">
    <property type="entry name" value="NOTCH1_EGF-like"/>
</dbReference>
<dbReference type="FunFam" id="2.10.25.10:FF:000038">
    <property type="entry name" value="Fibrillin 2"/>
    <property type="match status" value="1"/>
</dbReference>
<dbReference type="STRING" id="667725.A0A0L0FNK2"/>
<dbReference type="PANTHER" id="PTHR35273:SF2">
    <property type="entry name" value="ALPHA-GALACTOSIDASE"/>
    <property type="match status" value="1"/>
</dbReference>
<dbReference type="Gene3D" id="3.20.20.70">
    <property type="entry name" value="Aldolase class I"/>
    <property type="match status" value="1"/>
</dbReference>
<dbReference type="OrthoDB" id="2108802at2759"/>
<keyword evidence="1 5" id="KW-0245">EGF-like domain</keyword>
<dbReference type="PROSITE" id="PS01186">
    <property type="entry name" value="EGF_2"/>
    <property type="match status" value="1"/>
</dbReference>
<dbReference type="InterPro" id="IPR017853">
    <property type="entry name" value="GH"/>
</dbReference>
<dbReference type="PROSITE" id="PS50026">
    <property type="entry name" value="EGF_3"/>
    <property type="match status" value="1"/>
</dbReference>
<dbReference type="InterPro" id="IPR000152">
    <property type="entry name" value="EGF-type_Asp/Asn_hydroxyl_site"/>
</dbReference>
<gene>
    <name evidence="8" type="ORF">SARC_09502</name>
</gene>
<evidence type="ECO:0008006" key="10">
    <source>
        <dbReference type="Google" id="ProtNLM"/>
    </source>
</evidence>
<comment type="caution">
    <text evidence="5">Lacks conserved residue(s) required for the propagation of feature annotation.</text>
</comment>
<evidence type="ECO:0000256" key="3">
    <source>
        <dbReference type="ARBA" id="ARBA00022737"/>
    </source>
</evidence>
<evidence type="ECO:0000259" key="7">
    <source>
        <dbReference type="PROSITE" id="PS50927"/>
    </source>
</evidence>
<dbReference type="PROSITE" id="PS01187">
    <property type="entry name" value="EGF_CA"/>
    <property type="match status" value="1"/>
</dbReference>
<dbReference type="InterPro" id="IPR013785">
    <property type="entry name" value="Aldolase_TIM"/>
</dbReference>
<dbReference type="Proteomes" id="UP000054560">
    <property type="component" value="Unassembled WGS sequence"/>
</dbReference>
<dbReference type="InterPro" id="IPR001881">
    <property type="entry name" value="EGF-like_Ca-bd_dom"/>
</dbReference>
<dbReference type="eggNOG" id="ENOG502RCTR">
    <property type="taxonomic scope" value="Eukaryota"/>
</dbReference>
<dbReference type="AlphaFoldDB" id="A0A0L0FNK2"/>
<dbReference type="Gene3D" id="2.90.10.10">
    <property type="entry name" value="Bulb-type lectin domain"/>
    <property type="match status" value="1"/>
</dbReference>
<dbReference type="InterPro" id="IPR001480">
    <property type="entry name" value="Bulb-type_lectin_dom"/>
</dbReference>
<organism evidence="8 9">
    <name type="scientific">Sphaeroforma arctica JP610</name>
    <dbReference type="NCBI Taxonomy" id="667725"/>
    <lineage>
        <taxon>Eukaryota</taxon>
        <taxon>Ichthyosporea</taxon>
        <taxon>Ichthyophonida</taxon>
        <taxon>Sphaeroforma</taxon>
    </lineage>
</organism>
<keyword evidence="2" id="KW-0732">Signal</keyword>
<feature type="domain" description="EGF-like" evidence="6">
    <location>
        <begin position="278"/>
        <end position="318"/>
    </location>
</feature>
<dbReference type="SUPFAM" id="SSF51445">
    <property type="entry name" value="(Trans)glycosidases"/>
    <property type="match status" value="1"/>
</dbReference>
<evidence type="ECO:0000256" key="2">
    <source>
        <dbReference type="ARBA" id="ARBA00022729"/>
    </source>
</evidence>
<keyword evidence="3" id="KW-0677">Repeat</keyword>
<dbReference type="SMART" id="SM00179">
    <property type="entry name" value="EGF_CA"/>
    <property type="match status" value="1"/>
</dbReference>
<evidence type="ECO:0000256" key="4">
    <source>
        <dbReference type="ARBA" id="ARBA00023157"/>
    </source>
</evidence>
<feature type="domain" description="Bulb-type lectin" evidence="7">
    <location>
        <begin position="320"/>
        <end position="438"/>
    </location>
</feature>
<dbReference type="RefSeq" id="XP_014151958.1">
    <property type="nucleotide sequence ID" value="XM_014296483.1"/>
</dbReference>
<keyword evidence="9" id="KW-1185">Reference proteome</keyword>
<dbReference type="EMBL" id="KQ242567">
    <property type="protein sequence ID" value="KNC78056.1"/>
    <property type="molecule type" value="Genomic_DNA"/>
</dbReference>
<dbReference type="InterPro" id="IPR000742">
    <property type="entry name" value="EGF"/>
</dbReference>
<evidence type="ECO:0000256" key="5">
    <source>
        <dbReference type="PROSITE-ProRule" id="PRU00076"/>
    </source>
</evidence>
<dbReference type="SUPFAM" id="SSF51110">
    <property type="entry name" value="alpha-D-mannose-specific plant lectins"/>
    <property type="match status" value="1"/>
</dbReference>
<dbReference type="GeneID" id="25910006"/>
<proteinExistence type="predicted"/>
<dbReference type="PROSITE" id="PS00010">
    <property type="entry name" value="ASX_HYDROXYL"/>
    <property type="match status" value="1"/>
</dbReference>
<evidence type="ECO:0000313" key="9">
    <source>
        <dbReference type="Proteomes" id="UP000054560"/>
    </source>
</evidence>
<sequence length="453" mass="49797">MCYISAGSYEDWRPDAAQFPSQIKANSMSGWDELWLDMRPTNPYHNYLLALMQNRIITAANKGCQVIEFDNVDSWANDALPGVPRYDAATGVAQMNYNTWLAQTTHQYGMAVALKNDLGQIAELEPYFDLAVNEECFTYTECDDLQPFIAANKVWRSLHLELLHLLMTFRMVHGPSVLCHVGEALGRGRVSETSSAQRQSTKRVMYNYVQPSSTPILNPPRFLYSNATVACSSLSTGTNTVLQEGESFVWACPTGYEVVGESIATCTNGVIQPPNCQDIDECAAQGYTCSANAECVNTAGAYRCQCATGYAGNGKVCLRKDTLQESERIAYGGKYLQSSCGHVAAVSANGHMAMYAGDGVPYFSSYLYESNGPAQGATRFGLSTRGELLLVDEANTVLWRTGYQGAEAKTGPFSLLLDTSGYLRIMDGGNANIWTSEFYSPATEYDCWNYNPY</sequence>
<evidence type="ECO:0000256" key="1">
    <source>
        <dbReference type="ARBA" id="ARBA00022536"/>
    </source>
</evidence>
<dbReference type="PANTHER" id="PTHR35273">
    <property type="entry name" value="ALPHA-1,4 POLYGALACTOSAMINIDASE, PUTATIVE (AFU_ORTHOLOGUE AFUA_3G07890)-RELATED"/>
    <property type="match status" value="1"/>
</dbReference>
<accession>A0A0L0FNK2</accession>
<dbReference type="SUPFAM" id="SSF57196">
    <property type="entry name" value="EGF/Laminin"/>
    <property type="match status" value="1"/>
</dbReference>
<evidence type="ECO:0000313" key="8">
    <source>
        <dbReference type="EMBL" id="KNC78056.1"/>
    </source>
</evidence>
<name>A0A0L0FNK2_9EUKA</name>
<protein>
    <recommendedName>
        <fullName evidence="10">EGF-like domain-containing protein</fullName>
    </recommendedName>
</protein>
<dbReference type="PROSITE" id="PS50927">
    <property type="entry name" value="BULB_LECTIN"/>
    <property type="match status" value="1"/>
</dbReference>
<dbReference type="InterPro" id="IPR004352">
    <property type="entry name" value="GH114_TIM-barrel"/>
</dbReference>
<dbReference type="Pfam" id="PF07645">
    <property type="entry name" value="EGF_CA"/>
    <property type="match status" value="1"/>
</dbReference>
<dbReference type="SMART" id="SM00181">
    <property type="entry name" value="EGF"/>
    <property type="match status" value="1"/>
</dbReference>
<dbReference type="CDD" id="cd00054">
    <property type="entry name" value="EGF_CA"/>
    <property type="match status" value="1"/>
</dbReference>
<dbReference type="Pfam" id="PF03537">
    <property type="entry name" value="Glyco_hydro_114"/>
    <property type="match status" value="1"/>
</dbReference>
<dbReference type="InterPro" id="IPR018097">
    <property type="entry name" value="EGF_Ca-bd_CS"/>
</dbReference>